<dbReference type="InterPro" id="IPR001932">
    <property type="entry name" value="PPM-type_phosphatase-like_dom"/>
</dbReference>
<reference evidence="3" key="1">
    <citation type="submission" date="2023-07" db="EMBL/GenBank/DDBJ databases">
        <title>Defluviimonas sediminis sp. nov., isolated from mangrove sediment.</title>
        <authorList>
            <person name="Liu L."/>
            <person name="Li J."/>
            <person name="Huang Y."/>
            <person name="Pan J."/>
            <person name="Li M."/>
        </authorList>
    </citation>
    <scope>NUCLEOTIDE SEQUENCE [LARGE SCALE GENOMIC DNA]</scope>
    <source>
        <strain evidence="3">FT324</strain>
    </source>
</reference>
<dbReference type="SMART" id="SM00331">
    <property type="entry name" value="PP2C_SIG"/>
    <property type="match status" value="1"/>
</dbReference>
<dbReference type="PROSITE" id="PS51746">
    <property type="entry name" value="PPM_2"/>
    <property type="match status" value="1"/>
</dbReference>
<evidence type="ECO:0000259" key="1">
    <source>
        <dbReference type="PROSITE" id="PS51746"/>
    </source>
</evidence>
<gene>
    <name evidence="2" type="ORF">N5I32_07950</name>
</gene>
<evidence type="ECO:0000313" key="2">
    <source>
        <dbReference type="EMBL" id="MCT8329440.1"/>
    </source>
</evidence>
<dbReference type="EMBL" id="JAOCQF010000001">
    <property type="protein sequence ID" value="MCT8329440.1"/>
    <property type="molecule type" value="Genomic_DNA"/>
</dbReference>
<protein>
    <submittedName>
        <fullName evidence="2">Protein phosphatase 2C domain-containing protein</fullName>
    </submittedName>
</protein>
<comment type="caution">
    <text evidence="2">The sequence shown here is derived from an EMBL/GenBank/DDBJ whole genome shotgun (WGS) entry which is preliminary data.</text>
</comment>
<feature type="domain" description="PPM-type phosphatase" evidence="1">
    <location>
        <begin position="8"/>
        <end position="239"/>
    </location>
</feature>
<dbReference type="Pfam" id="PF13672">
    <property type="entry name" value="PP2C_2"/>
    <property type="match status" value="1"/>
</dbReference>
<dbReference type="Proteomes" id="UP001205601">
    <property type="component" value="Unassembled WGS sequence"/>
</dbReference>
<name>A0ABT2NKI7_9RHOB</name>
<dbReference type="Gene3D" id="3.60.40.10">
    <property type="entry name" value="PPM-type phosphatase domain"/>
    <property type="match status" value="1"/>
</dbReference>
<dbReference type="InterPro" id="IPR036457">
    <property type="entry name" value="PPM-type-like_dom_sf"/>
</dbReference>
<organism evidence="2 3">
    <name type="scientific">Albidovulum sediminis</name>
    <dbReference type="NCBI Taxonomy" id="3066345"/>
    <lineage>
        <taxon>Bacteria</taxon>
        <taxon>Pseudomonadati</taxon>
        <taxon>Pseudomonadota</taxon>
        <taxon>Alphaproteobacteria</taxon>
        <taxon>Rhodobacterales</taxon>
        <taxon>Paracoccaceae</taxon>
        <taxon>Albidovulum</taxon>
    </lineage>
</organism>
<keyword evidence="3" id="KW-1185">Reference proteome</keyword>
<sequence length="240" mass="26218">MSSGFHVRYSATTHVGRVRKMNEDSILAMPEQDIWVVADGMGGHEGGDFASQAVIEAIAMLAPGLEPREKMHELRGAIQRAHAIIRQEADRRGVTTIGATVVTLMLANGHFLSFWAGDSRLYRLRDERLEVLTTDHSLVAEFVLSGQMTWDEADAHPQSNAITRAVGVGDELELDKIRGEVLPGDRFLLCSDGLNKYATSDMIRRVLARDPIETVAETLLQIALDGGGADNISIIVVDTV</sequence>
<evidence type="ECO:0000313" key="3">
    <source>
        <dbReference type="Proteomes" id="UP001205601"/>
    </source>
</evidence>
<dbReference type="CDD" id="cd00143">
    <property type="entry name" value="PP2Cc"/>
    <property type="match status" value="1"/>
</dbReference>
<proteinExistence type="predicted"/>
<dbReference type="SMART" id="SM00332">
    <property type="entry name" value="PP2Cc"/>
    <property type="match status" value="1"/>
</dbReference>
<dbReference type="RefSeq" id="WP_261494863.1">
    <property type="nucleotide sequence ID" value="NZ_JAOCQF010000001.1"/>
</dbReference>
<accession>A0ABT2NKI7</accession>
<dbReference type="SUPFAM" id="SSF81606">
    <property type="entry name" value="PP2C-like"/>
    <property type="match status" value="1"/>
</dbReference>